<proteinExistence type="predicted"/>
<feature type="region of interest" description="Disordered" evidence="1">
    <location>
        <begin position="52"/>
        <end position="71"/>
    </location>
</feature>
<protein>
    <submittedName>
        <fullName evidence="2">Uncharacterized protein</fullName>
    </submittedName>
</protein>
<accession>A0A6C0E2X4</accession>
<organism evidence="2">
    <name type="scientific">viral metagenome</name>
    <dbReference type="NCBI Taxonomy" id="1070528"/>
    <lineage>
        <taxon>unclassified sequences</taxon>
        <taxon>metagenomes</taxon>
        <taxon>organismal metagenomes</taxon>
    </lineage>
</organism>
<evidence type="ECO:0000256" key="1">
    <source>
        <dbReference type="SAM" id="MobiDB-lite"/>
    </source>
</evidence>
<reference evidence="2" key="1">
    <citation type="journal article" date="2020" name="Nature">
        <title>Giant virus diversity and host interactions through global metagenomics.</title>
        <authorList>
            <person name="Schulz F."/>
            <person name="Roux S."/>
            <person name="Paez-Espino D."/>
            <person name="Jungbluth S."/>
            <person name="Walsh D.A."/>
            <person name="Denef V.J."/>
            <person name="McMahon K.D."/>
            <person name="Konstantinidis K.T."/>
            <person name="Eloe-Fadrosh E.A."/>
            <person name="Kyrpides N.C."/>
            <person name="Woyke T."/>
        </authorList>
    </citation>
    <scope>NUCLEOTIDE SEQUENCE</scope>
    <source>
        <strain evidence="2">GVMAG-M-3300023179-114</strain>
    </source>
</reference>
<dbReference type="AlphaFoldDB" id="A0A6C0E2X4"/>
<dbReference type="EMBL" id="MN739725">
    <property type="protein sequence ID" value="QHT23118.1"/>
    <property type="molecule type" value="Genomic_DNA"/>
</dbReference>
<evidence type="ECO:0000313" key="2">
    <source>
        <dbReference type="EMBL" id="QHT23118.1"/>
    </source>
</evidence>
<feature type="compositionally biased region" description="Acidic residues" evidence="1">
    <location>
        <begin position="53"/>
        <end position="71"/>
    </location>
</feature>
<name>A0A6C0E2X4_9ZZZZ</name>
<sequence>MNNKNRLALCELHYTPIHGKTYESCPTIESHYLLIATFKPTQQNIDTRIPENAIDDSDSESSDSDNVDDFDDTHNQMYHMPSVMRMYRKQYDRIIHHPTMLHNYPHKTVRNYATVIAKKNYIQPEIVQCIVLMTRETVVIKKTFWLRLVQRSWKRIYRIRMSTIKSLEFITNYQLQWGYSSKLPNIRGMLWYLRK</sequence>